<feature type="transmembrane region" description="Helical" evidence="1">
    <location>
        <begin position="67"/>
        <end position="86"/>
    </location>
</feature>
<evidence type="ECO:0000256" key="1">
    <source>
        <dbReference type="SAM" id="Phobius"/>
    </source>
</evidence>
<protein>
    <submittedName>
        <fullName evidence="2">Uncharacterized protein</fullName>
    </submittedName>
</protein>
<dbReference type="AlphaFoldDB" id="A0A1U9KAB6"/>
<dbReference type="Proteomes" id="UP000188603">
    <property type="component" value="Chromosome"/>
</dbReference>
<accession>A0A1U9KAB6</accession>
<dbReference type="EMBL" id="CP019699">
    <property type="protein sequence ID" value="AQS57005.1"/>
    <property type="molecule type" value="Genomic_DNA"/>
</dbReference>
<evidence type="ECO:0000313" key="3">
    <source>
        <dbReference type="Proteomes" id="UP000188603"/>
    </source>
</evidence>
<dbReference type="KEGG" id="ntr:B0W44_15865"/>
<dbReference type="STRING" id="1471761.B0W44_15865"/>
<sequence length="102" mass="11560">MAQPKRSIEAIIRLEKSDVIQLQLLSGLLVQLAQGSEHAIVMLENYKEQVSQTNHYKRIQNATKKPVYHTLLLMVPFSAAVISWFYPLIVQALSMFDGFTIG</sequence>
<name>A0A1U9KAB6_9BACL</name>
<evidence type="ECO:0000313" key="2">
    <source>
        <dbReference type="EMBL" id="AQS57005.1"/>
    </source>
</evidence>
<keyword evidence="1" id="KW-1133">Transmembrane helix</keyword>
<keyword evidence="1" id="KW-0812">Transmembrane</keyword>
<keyword evidence="3" id="KW-1185">Reference proteome</keyword>
<reference evidence="2 3" key="1">
    <citation type="journal article" date="2015" name="Int. J. Syst. Evol. Microbiol.">
        <title>Novibacillus thermophilus gen. nov., sp. nov., a Gram-staining-negative and moderately thermophilic member of the family Thermoactinomycetaceae.</title>
        <authorList>
            <person name="Yang G."/>
            <person name="Chen J."/>
            <person name="Zhou S."/>
        </authorList>
    </citation>
    <scope>NUCLEOTIDE SEQUENCE [LARGE SCALE GENOMIC DNA]</scope>
    <source>
        <strain evidence="2 3">SG-1</strain>
    </source>
</reference>
<keyword evidence="1" id="KW-0472">Membrane</keyword>
<organism evidence="2 3">
    <name type="scientific">Novibacillus thermophilus</name>
    <dbReference type="NCBI Taxonomy" id="1471761"/>
    <lineage>
        <taxon>Bacteria</taxon>
        <taxon>Bacillati</taxon>
        <taxon>Bacillota</taxon>
        <taxon>Bacilli</taxon>
        <taxon>Bacillales</taxon>
        <taxon>Thermoactinomycetaceae</taxon>
        <taxon>Novibacillus</taxon>
    </lineage>
</organism>
<dbReference type="RefSeq" id="WP_077720860.1">
    <property type="nucleotide sequence ID" value="NZ_CP019699.1"/>
</dbReference>
<proteinExistence type="predicted"/>
<gene>
    <name evidence="2" type="ORF">B0W44_15865</name>
</gene>